<dbReference type="Pfam" id="PF11183">
    <property type="entry name" value="PmrD"/>
    <property type="match status" value="1"/>
</dbReference>
<dbReference type="RefSeq" id="WP_015706002.1">
    <property type="nucleotide sequence ID" value="NC_015663.1"/>
</dbReference>
<evidence type="ECO:0000313" key="2">
    <source>
        <dbReference type="Proteomes" id="UP000008881"/>
    </source>
</evidence>
<name>A0A0H3G302_KLEAK</name>
<dbReference type="EMBL" id="CP002824">
    <property type="protein sequence ID" value="AEG99539.1"/>
    <property type="molecule type" value="Genomic_DNA"/>
</dbReference>
<dbReference type="PATRIC" id="fig|1028307.3.peg.4596"/>
<dbReference type="InterPro" id="IPR044854">
    <property type="entry name" value="IraM/PmrD"/>
</dbReference>
<dbReference type="Gene3D" id="2.40.50.650">
    <property type="match status" value="1"/>
</dbReference>
<dbReference type="GeneID" id="93312810"/>
<dbReference type="AlphaFoldDB" id="A0A0H3G302"/>
<dbReference type="KEGG" id="eae:EAE_23200"/>
<accession>A0A0H3G302</accession>
<protein>
    <submittedName>
        <fullName evidence="1">Signal transduction protein PmrD</fullName>
    </submittedName>
</protein>
<organism evidence="1 2">
    <name type="scientific">Klebsiella aerogenes (strain ATCC 13048 / DSM 30053 / CCUG 1429 / JCM 1235 / KCTC 2190 / NBRC 13534 / NCIMB 10102 / NCTC 10006 / CDC 819-56)</name>
    <name type="common">Enterobacter aerogenes</name>
    <dbReference type="NCBI Taxonomy" id="1028307"/>
    <lineage>
        <taxon>Bacteria</taxon>
        <taxon>Pseudomonadati</taxon>
        <taxon>Pseudomonadota</taxon>
        <taxon>Gammaproteobacteria</taxon>
        <taxon>Enterobacterales</taxon>
        <taxon>Enterobacteriaceae</taxon>
        <taxon>Klebsiella/Raoultella group</taxon>
        <taxon>Klebsiella</taxon>
    </lineage>
</organism>
<sequence>MEWWVKKVRKNSSTATTCVVLQSGQFMVIAEIESRCRLQEGDKLTPGPNALYYINNNGAATLRVISASNFSAERWAQTA</sequence>
<evidence type="ECO:0000313" key="1">
    <source>
        <dbReference type="EMBL" id="AEG99539.1"/>
    </source>
</evidence>
<gene>
    <name evidence="1" type="ordered locus">EAE_23200</name>
</gene>
<keyword evidence="2" id="KW-1185">Reference proteome</keyword>
<dbReference type="InterPro" id="IPR038679">
    <property type="entry name" value="PmrD_sf"/>
</dbReference>
<dbReference type="OrthoDB" id="6627905at2"/>
<reference evidence="1 2" key="1">
    <citation type="journal article" date="2012" name="J. Bacteriol.">
        <title>Complete genome sequence of Enterobacter aerogenes KCTC 2190.</title>
        <authorList>
            <person name="Shin S.H."/>
            <person name="Kim S."/>
            <person name="Kim J.Y."/>
            <person name="Lee S."/>
            <person name="Um Y."/>
            <person name="Oh M.K."/>
            <person name="Kim Y.R."/>
            <person name="Lee J."/>
            <person name="Yang K.S."/>
        </authorList>
    </citation>
    <scope>NUCLEOTIDE SEQUENCE [LARGE SCALE GENOMIC DNA]</scope>
    <source>
        <strain evidence="1 2">KCTC 2190</strain>
    </source>
</reference>
<dbReference type="Proteomes" id="UP000008881">
    <property type="component" value="Chromosome"/>
</dbReference>
<proteinExistence type="predicted"/>
<dbReference type="HOGENOM" id="CLU_192298_1_0_6"/>
<dbReference type="eggNOG" id="ENOG5033JC9">
    <property type="taxonomic scope" value="Bacteria"/>
</dbReference>